<evidence type="ECO:0000313" key="10">
    <source>
        <dbReference type="Proteomes" id="UP000561045"/>
    </source>
</evidence>
<feature type="coiled-coil region" evidence="3">
    <location>
        <begin position="102"/>
        <end position="167"/>
    </location>
</feature>
<comment type="subcellular location">
    <subcellularLocation>
        <location evidence="1">Cell envelope</location>
    </subcellularLocation>
</comment>
<dbReference type="Gene3D" id="2.40.30.170">
    <property type="match status" value="1"/>
</dbReference>
<feature type="domain" description="Multidrug resistance protein MdtA-like C-terminal permuted SH3" evidence="8">
    <location>
        <begin position="301"/>
        <end position="361"/>
    </location>
</feature>
<dbReference type="InterPro" id="IPR058624">
    <property type="entry name" value="MdtA-like_HH"/>
</dbReference>
<dbReference type="GO" id="GO:0030313">
    <property type="term" value="C:cell envelope"/>
    <property type="evidence" value="ECO:0007669"/>
    <property type="project" value="UniProtKB-SubCell"/>
</dbReference>
<protein>
    <submittedName>
        <fullName evidence="9">Membrane fusion protein (Multidrug efflux system)</fullName>
    </submittedName>
</protein>
<dbReference type="Gene3D" id="2.40.50.100">
    <property type="match status" value="1"/>
</dbReference>
<feature type="signal peptide" evidence="4">
    <location>
        <begin position="1"/>
        <end position="18"/>
    </location>
</feature>
<organism evidence="9 10">
    <name type="scientific">Niveibacterium umoris</name>
    <dbReference type="NCBI Taxonomy" id="1193620"/>
    <lineage>
        <taxon>Bacteria</taxon>
        <taxon>Pseudomonadati</taxon>
        <taxon>Pseudomonadota</taxon>
        <taxon>Betaproteobacteria</taxon>
        <taxon>Rhodocyclales</taxon>
        <taxon>Rhodocyclaceae</taxon>
        <taxon>Niveibacterium</taxon>
    </lineage>
</organism>
<gene>
    <name evidence="9" type="ORF">GGR36_004119</name>
</gene>
<dbReference type="PROSITE" id="PS51257">
    <property type="entry name" value="PROKAR_LIPOPROTEIN"/>
    <property type="match status" value="1"/>
</dbReference>
<evidence type="ECO:0000256" key="2">
    <source>
        <dbReference type="ARBA" id="ARBA00009477"/>
    </source>
</evidence>
<proteinExistence type="inferred from homology"/>
<dbReference type="FunFam" id="2.40.420.20:FF:000001">
    <property type="entry name" value="Efflux RND transporter periplasmic adaptor subunit"/>
    <property type="match status" value="1"/>
</dbReference>
<comment type="caution">
    <text evidence="9">The sequence shown here is derived from an EMBL/GenBank/DDBJ whole genome shotgun (WGS) entry which is preliminary data.</text>
</comment>
<comment type="similarity">
    <text evidence="2">Belongs to the membrane fusion protein (MFP) (TC 8.A.1) family.</text>
</comment>
<dbReference type="GO" id="GO:0046677">
    <property type="term" value="P:response to antibiotic"/>
    <property type="evidence" value="ECO:0007669"/>
    <property type="project" value="TreeGrafter"/>
</dbReference>
<dbReference type="PANTHER" id="PTHR30158">
    <property type="entry name" value="ACRA/E-RELATED COMPONENT OF DRUG EFFLUX TRANSPORTER"/>
    <property type="match status" value="1"/>
</dbReference>
<keyword evidence="3" id="KW-0175">Coiled coil</keyword>
<dbReference type="InterPro" id="IPR058627">
    <property type="entry name" value="MdtA-like_C"/>
</dbReference>
<dbReference type="EMBL" id="JACIET010000004">
    <property type="protein sequence ID" value="MBB4014762.1"/>
    <property type="molecule type" value="Genomic_DNA"/>
</dbReference>
<evidence type="ECO:0000256" key="4">
    <source>
        <dbReference type="SAM" id="SignalP"/>
    </source>
</evidence>
<dbReference type="AlphaFoldDB" id="A0A840BSV7"/>
<dbReference type="Proteomes" id="UP000561045">
    <property type="component" value="Unassembled WGS sequence"/>
</dbReference>
<keyword evidence="10" id="KW-1185">Reference proteome</keyword>
<name>A0A840BSV7_9RHOO</name>
<dbReference type="NCBIfam" id="TIGR01730">
    <property type="entry name" value="RND_mfp"/>
    <property type="match status" value="1"/>
</dbReference>
<feature type="domain" description="Multidrug resistance protein MdtA-like barrel-sandwich hybrid" evidence="6">
    <location>
        <begin position="61"/>
        <end position="193"/>
    </location>
</feature>
<dbReference type="Pfam" id="PF25917">
    <property type="entry name" value="BSH_RND"/>
    <property type="match status" value="1"/>
</dbReference>
<evidence type="ECO:0000256" key="3">
    <source>
        <dbReference type="SAM" id="Coils"/>
    </source>
</evidence>
<dbReference type="InterPro" id="IPR006143">
    <property type="entry name" value="RND_pump_MFP"/>
</dbReference>
<sequence length="385" mass="41180">MKTPSALLSALLAGPLIAASLGGCKSAEAPKAGTPEVIVETVVRRNIAIEATYPAQTMGSREVEVRPRLTGILLKRSYQEGHPVNEGQPLYQIDPAEFRTALDQAESQYAQQKAVLDKARRDLARVEPLLKEKAVAQKDVDDARSAMEQAQAALLTAQANVTKARLNLDYTRVASPVSGIASLSLMSEGSLVNGPSSLLTKVVQIDPMYVMFSLPEREKLYFERKRAAGMLDLPHKAPLEVQLTLADGTVYPVSGRLNFSDTLISTSTGTLQLRAELPNAKAQLMPGQFVKVTVKGIEAKDAIVIPQKAVGTSSQGQFVYVVGKDGVARSRPVETAGTQGDRFFISKGLEAGDQVVVEGLAKVRADKPVKLVAADQPAKPATAAR</sequence>
<dbReference type="SUPFAM" id="SSF111369">
    <property type="entry name" value="HlyD-like secretion proteins"/>
    <property type="match status" value="1"/>
</dbReference>
<dbReference type="GO" id="GO:0022857">
    <property type="term" value="F:transmembrane transporter activity"/>
    <property type="evidence" value="ECO:0007669"/>
    <property type="project" value="InterPro"/>
</dbReference>
<evidence type="ECO:0000313" key="9">
    <source>
        <dbReference type="EMBL" id="MBB4014762.1"/>
    </source>
</evidence>
<keyword evidence="4" id="KW-0732">Signal</keyword>
<evidence type="ECO:0000256" key="1">
    <source>
        <dbReference type="ARBA" id="ARBA00004196"/>
    </source>
</evidence>
<evidence type="ECO:0000259" key="7">
    <source>
        <dbReference type="Pfam" id="PF25944"/>
    </source>
</evidence>
<reference evidence="9 10" key="1">
    <citation type="submission" date="2020-08" db="EMBL/GenBank/DDBJ databases">
        <title>Genomic Encyclopedia of Type Strains, Phase IV (KMG-IV): sequencing the most valuable type-strain genomes for metagenomic binning, comparative biology and taxonomic classification.</title>
        <authorList>
            <person name="Goeker M."/>
        </authorList>
    </citation>
    <scope>NUCLEOTIDE SEQUENCE [LARGE SCALE GENOMIC DNA]</scope>
    <source>
        <strain evidence="9 10">DSM 106739</strain>
    </source>
</reference>
<dbReference type="Pfam" id="PF25967">
    <property type="entry name" value="RND-MFP_C"/>
    <property type="match status" value="1"/>
</dbReference>
<dbReference type="Pfam" id="PF25876">
    <property type="entry name" value="HH_MFP_RND"/>
    <property type="match status" value="1"/>
</dbReference>
<feature type="domain" description="Multidrug resistance protein MdtA-like alpha-helical hairpin" evidence="5">
    <location>
        <begin position="102"/>
        <end position="171"/>
    </location>
</feature>
<feature type="chain" id="PRO_5032770280" evidence="4">
    <location>
        <begin position="19"/>
        <end position="385"/>
    </location>
</feature>
<dbReference type="InterPro" id="IPR058626">
    <property type="entry name" value="MdtA-like_b-barrel"/>
</dbReference>
<evidence type="ECO:0000259" key="6">
    <source>
        <dbReference type="Pfam" id="PF25917"/>
    </source>
</evidence>
<dbReference type="Gene3D" id="2.40.420.20">
    <property type="match status" value="1"/>
</dbReference>
<dbReference type="RefSeq" id="WP_183637952.1">
    <property type="nucleotide sequence ID" value="NZ_BAABLE010000024.1"/>
</dbReference>
<dbReference type="InterPro" id="IPR058625">
    <property type="entry name" value="MdtA-like_BSH"/>
</dbReference>
<dbReference type="GO" id="GO:0005886">
    <property type="term" value="C:plasma membrane"/>
    <property type="evidence" value="ECO:0007669"/>
    <property type="project" value="TreeGrafter"/>
</dbReference>
<accession>A0A840BSV7</accession>
<evidence type="ECO:0000259" key="5">
    <source>
        <dbReference type="Pfam" id="PF25876"/>
    </source>
</evidence>
<feature type="domain" description="Multidrug resistance protein MdtA-like beta-barrel" evidence="7">
    <location>
        <begin position="207"/>
        <end position="295"/>
    </location>
</feature>
<dbReference type="Pfam" id="PF25944">
    <property type="entry name" value="Beta-barrel_RND"/>
    <property type="match status" value="1"/>
</dbReference>
<dbReference type="Gene3D" id="1.10.287.470">
    <property type="entry name" value="Helix hairpin bin"/>
    <property type="match status" value="1"/>
</dbReference>
<evidence type="ECO:0000259" key="8">
    <source>
        <dbReference type="Pfam" id="PF25967"/>
    </source>
</evidence>